<sequence length="272" mass="29178">MFRPNRLKARIRAGERSFGTWLQSATPTFAELAATAGFDFFIVDQEHGPGDLGDAIDQMRAASGGEATMVVRVPSSEPVYLKRLVDAGVEGLLVPMVETAEEARAIVAACRFPPRGSRGNAWDITRSSSYGFQADYYDRADDNLLIIVQIETARAVENAREIAGVDGVDVVFIGPTDLSGSIGLPGQTGAPEVTALIEQAMKAAVDAGKPLASVPRIGRSWQQVFDDGFLMVATGSEIYYYRQATTALMGEWRAYRGDQGLSAEGPKGSYSG</sequence>
<dbReference type="EMBL" id="FMXQ01000004">
    <property type="protein sequence ID" value="SDB29806.1"/>
    <property type="molecule type" value="Genomic_DNA"/>
</dbReference>
<evidence type="ECO:0000313" key="5">
    <source>
        <dbReference type="EMBL" id="SDB29806.1"/>
    </source>
</evidence>
<dbReference type="GO" id="GO:0005737">
    <property type="term" value="C:cytoplasm"/>
    <property type="evidence" value="ECO:0007669"/>
    <property type="project" value="TreeGrafter"/>
</dbReference>
<keyword evidence="3" id="KW-0456">Lyase</keyword>
<dbReference type="PANTHER" id="PTHR30502">
    <property type="entry name" value="2-KETO-3-DEOXY-L-RHAMNONATE ALDOLASE"/>
    <property type="match status" value="1"/>
</dbReference>
<dbReference type="SUPFAM" id="SSF51621">
    <property type="entry name" value="Phosphoenolpyruvate/pyruvate domain"/>
    <property type="match status" value="1"/>
</dbReference>
<organism evidence="5 6">
    <name type="scientific">Bauldia litoralis</name>
    <dbReference type="NCBI Taxonomy" id="665467"/>
    <lineage>
        <taxon>Bacteria</taxon>
        <taxon>Pseudomonadati</taxon>
        <taxon>Pseudomonadota</taxon>
        <taxon>Alphaproteobacteria</taxon>
        <taxon>Hyphomicrobiales</taxon>
        <taxon>Kaistiaceae</taxon>
        <taxon>Bauldia</taxon>
    </lineage>
</organism>
<comment type="similarity">
    <text evidence="1">Belongs to the HpcH/HpaI aldolase family.</text>
</comment>
<evidence type="ECO:0000313" key="6">
    <source>
        <dbReference type="Proteomes" id="UP000199071"/>
    </source>
</evidence>
<proteinExistence type="inferred from homology"/>
<reference evidence="5 6" key="1">
    <citation type="submission" date="2016-10" db="EMBL/GenBank/DDBJ databases">
        <authorList>
            <person name="de Groot N.N."/>
        </authorList>
    </citation>
    <scope>NUCLEOTIDE SEQUENCE [LARGE SCALE GENOMIC DNA]</scope>
    <source>
        <strain evidence="5 6">ATCC 35022</strain>
    </source>
</reference>
<dbReference type="RefSeq" id="WP_090876525.1">
    <property type="nucleotide sequence ID" value="NZ_FMXQ01000004.1"/>
</dbReference>
<dbReference type="AlphaFoldDB" id="A0A1G6CAC3"/>
<dbReference type="Proteomes" id="UP000199071">
    <property type="component" value="Unassembled WGS sequence"/>
</dbReference>
<dbReference type="InterPro" id="IPR015813">
    <property type="entry name" value="Pyrv/PenolPyrv_kinase-like_dom"/>
</dbReference>
<dbReference type="GO" id="GO:0016832">
    <property type="term" value="F:aldehyde-lyase activity"/>
    <property type="evidence" value="ECO:0007669"/>
    <property type="project" value="TreeGrafter"/>
</dbReference>
<dbReference type="STRING" id="665467.SAMN02982931_02253"/>
<evidence type="ECO:0000259" key="4">
    <source>
        <dbReference type="Pfam" id="PF03328"/>
    </source>
</evidence>
<dbReference type="InterPro" id="IPR005000">
    <property type="entry name" value="Aldolase/citrate-lyase_domain"/>
</dbReference>
<evidence type="ECO:0000256" key="2">
    <source>
        <dbReference type="ARBA" id="ARBA00022723"/>
    </source>
</evidence>
<keyword evidence="2" id="KW-0479">Metal-binding</keyword>
<dbReference type="InterPro" id="IPR050251">
    <property type="entry name" value="HpcH-HpaI_aldolase"/>
</dbReference>
<dbReference type="Gene3D" id="3.20.20.60">
    <property type="entry name" value="Phosphoenolpyruvate-binding domains"/>
    <property type="match status" value="1"/>
</dbReference>
<protein>
    <submittedName>
        <fullName evidence="5">4-hydroxy-2-oxoheptanedioate aldolase</fullName>
    </submittedName>
</protein>
<dbReference type="Pfam" id="PF03328">
    <property type="entry name" value="HpcH_HpaI"/>
    <property type="match status" value="1"/>
</dbReference>
<evidence type="ECO:0000256" key="1">
    <source>
        <dbReference type="ARBA" id="ARBA00005568"/>
    </source>
</evidence>
<name>A0A1G6CAC3_9HYPH</name>
<feature type="domain" description="HpcH/HpaI aldolase/citrate lyase" evidence="4">
    <location>
        <begin position="18"/>
        <end position="240"/>
    </location>
</feature>
<dbReference type="PANTHER" id="PTHR30502:SF0">
    <property type="entry name" value="PHOSPHOENOLPYRUVATE CARBOXYLASE FAMILY PROTEIN"/>
    <property type="match status" value="1"/>
</dbReference>
<keyword evidence="6" id="KW-1185">Reference proteome</keyword>
<gene>
    <name evidence="5" type="ORF">SAMN02982931_02253</name>
</gene>
<dbReference type="GO" id="GO:0046872">
    <property type="term" value="F:metal ion binding"/>
    <property type="evidence" value="ECO:0007669"/>
    <property type="project" value="UniProtKB-KW"/>
</dbReference>
<dbReference type="InterPro" id="IPR040442">
    <property type="entry name" value="Pyrv_kinase-like_dom_sf"/>
</dbReference>
<accession>A0A1G6CAC3</accession>
<evidence type="ECO:0000256" key="3">
    <source>
        <dbReference type="ARBA" id="ARBA00023239"/>
    </source>
</evidence>
<dbReference type="OrthoDB" id="9802624at2"/>